<accession>A0A511MRX3</accession>
<evidence type="ECO:0000313" key="3">
    <source>
        <dbReference type="Proteomes" id="UP000321424"/>
    </source>
</evidence>
<dbReference type="EMBL" id="BJXA01000094">
    <property type="protein sequence ID" value="GEM43329.1"/>
    <property type="molecule type" value="Genomic_DNA"/>
</dbReference>
<dbReference type="SUPFAM" id="SSF46955">
    <property type="entry name" value="Putative DNA-binding domain"/>
    <property type="match status" value="1"/>
</dbReference>
<dbReference type="NCBIfam" id="TIGR01764">
    <property type="entry name" value="excise"/>
    <property type="match status" value="1"/>
</dbReference>
<protein>
    <recommendedName>
        <fullName evidence="1">Helix-turn-helix domain-containing protein</fullName>
    </recommendedName>
</protein>
<dbReference type="AlphaFoldDB" id="A0A511MRX3"/>
<dbReference type="Proteomes" id="UP000321424">
    <property type="component" value="Unassembled WGS sequence"/>
</dbReference>
<dbReference type="RefSeq" id="WP_167768795.1">
    <property type="nucleotide sequence ID" value="NZ_BJXA01000094.1"/>
</dbReference>
<organism evidence="2 3">
    <name type="scientific">Nocardia ninae NBRC 108245</name>
    <dbReference type="NCBI Taxonomy" id="1210091"/>
    <lineage>
        <taxon>Bacteria</taxon>
        <taxon>Bacillati</taxon>
        <taxon>Actinomycetota</taxon>
        <taxon>Actinomycetes</taxon>
        <taxon>Mycobacteriales</taxon>
        <taxon>Nocardiaceae</taxon>
        <taxon>Nocardia</taxon>
    </lineage>
</organism>
<gene>
    <name evidence="2" type="ORF">NN4_78480</name>
</gene>
<comment type="caution">
    <text evidence="2">The sequence shown here is derived from an EMBL/GenBank/DDBJ whole genome shotgun (WGS) entry which is preliminary data.</text>
</comment>
<feature type="domain" description="Helix-turn-helix" evidence="1">
    <location>
        <begin position="20"/>
        <end position="65"/>
    </location>
</feature>
<proteinExistence type="predicted"/>
<dbReference type="Pfam" id="PF12728">
    <property type="entry name" value="HTH_17"/>
    <property type="match status" value="1"/>
</dbReference>
<reference evidence="2 3" key="1">
    <citation type="submission" date="2019-07" db="EMBL/GenBank/DDBJ databases">
        <title>Whole genome shotgun sequence of Nocardia ninae NBRC 108245.</title>
        <authorList>
            <person name="Hosoyama A."/>
            <person name="Uohara A."/>
            <person name="Ohji S."/>
            <person name="Ichikawa N."/>
        </authorList>
    </citation>
    <scope>NUCLEOTIDE SEQUENCE [LARGE SCALE GENOMIC DNA]</scope>
    <source>
        <strain evidence="2 3">NBRC 108245</strain>
    </source>
</reference>
<name>A0A511MRX3_9NOCA</name>
<dbReference type="InterPro" id="IPR010093">
    <property type="entry name" value="SinI_DNA-bd"/>
</dbReference>
<evidence type="ECO:0000313" key="2">
    <source>
        <dbReference type="EMBL" id="GEM43329.1"/>
    </source>
</evidence>
<dbReference type="InterPro" id="IPR009061">
    <property type="entry name" value="DNA-bd_dom_put_sf"/>
</dbReference>
<dbReference type="InterPro" id="IPR041657">
    <property type="entry name" value="HTH_17"/>
</dbReference>
<sequence>MDANDQSLPIEVRSGRGLISLKTAAALVDVDQKTIRMWIAAGHLRGYKLNGNMWRVSSHEVIALARPVVPSDSGGAA</sequence>
<keyword evidence="3" id="KW-1185">Reference proteome</keyword>
<dbReference type="GO" id="GO:0003677">
    <property type="term" value="F:DNA binding"/>
    <property type="evidence" value="ECO:0007669"/>
    <property type="project" value="InterPro"/>
</dbReference>
<evidence type="ECO:0000259" key="1">
    <source>
        <dbReference type="Pfam" id="PF12728"/>
    </source>
</evidence>